<evidence type="ECO:0000256" key="1">
    <source>
        <dbReference type="SAM" id="MobiDB-lite"/>
    </source>
</evidence>
<comment type="caution">
    <text evidence="2">The sequence shown here is derived from an EMBL/GenBank/DDBJ whole genome shotgun (WGS) entry which is preliminary data.</text>
</comment>
<sequence length="269" mass="30029">MAKKDEVKEAVVEPSVVPVDEKPKDPPGWGMVWRVLTPDQTAMLLGLSSPSAIIAALCDVLHVEHYADNPRSRVYVDFCFYNFMFAKEDAGFSAAQLALFLAITTSVFDHATTMTSVSNAENKFPPTLADNYAVFKQLVKQHSVDMVPQPPHHDTTTDNQNRANVYVAIYSLDDVQRIVQYLTSTFYRHFKAFQWAFQAHPEFVRQVRHVAVETPLVPPPMAFALELVASQSYACPSLSTDISPHDLPKATTPVNDHVSIDSTNHTKKP</sequence>
<feature type="region of interest" description="Disordered" evidence="1">
    <location>
        <begin position="246"/>
        <end position="269"/>
    </location>
</feature>
<proteinExistence type="predicted"/>
<gene>
    <name evidence="2" type="ORF">AaE_001974</name>
</gene>
<evidence type="ECO:0000313" key="2">
    <source>
        <dbReference type="EMBL" id="KAF0774326.1"/>
    </source>
</evidence>
<organism evidence="2 3">
    <name type="scientific">Aphanomyces astaci</name>
    <name type="common">Crayfish plague agent</name>
    <dbReference type="NCBI Taxonomy" id="112090"/>
    <lineage>
        <taxon>Eukaryota</taxon>
        <taxon>Sar</taxon>
        <taxon>Stramenopiles</taxon>
        <taxon>Oomycota</taxon>
        <taxon>Saprolegniomycetes</taxon>
        <taxon>Saprolegniales</taxon>
        <taxon>Verrucalvaceae</taxon>
        <taxon>Aphanomyces</taxon>
    </lineage>
</organism>
<dbReference type="PANTHER" id="PTHR28457:SF1">
    <property type="entry name" value="CILIA- AND FLAGELLA-ASSOCIATED PROTEIN 119"/>
    <property type="match status" value="1"/>
</dbReference>
<accession>A0A6A5APU3</accession>
<name>A0A6A5APU3_APHAT</name>
<reference evidence="2 3" key="1">
    <citation type="submission" date="2019-06" db="EMBL/GenBank/DDBJ databases">
        <title>Genomics analysis of Aphanomyces spp. identifies a new class of oomycete effector associated with host adaptation.</title>
        <authorList>
            <person name="Gaulin E."/>
        </authorList>
    </citation>
    <scope>NUCLEOTIDE SEQUENCE [LARGE SCALE GENOMIC DNA]</scope>
    <source>
        <strain evidence="2 3">E</strain>
    </source>
</reference>
<dbReference type="EMBL" id="VJMI01003999">
    <property type="protein sequence ID" value="KAF0774326.1"/>
    <property type="molecule type" value="Genomic_DNA"/>
</dbReference>
<dbReference type="Pfam" id="PF14769">
    <property type="entry name" value="CLAMP"/>
    <property type="match status" value="1"/>
</dbReference>
<dbReference type="Proteomes" id="UP000469452">
    <property type="component" value="Unassembled WGS sequence"/>
</dbReference>
<dbReference type="AlphaFoldDB" id="A0A6A5APU3"/>
<dbReference type="InterPro" id="IPR032727">
    <property type="entry name" value="CLAMP"/>
</dbReference>
<evidence type="ECO:0000313" key="3">
    <source>
        <dbReference type="Proteomes" id="UP000469452"/>
    </source>
</evidence>
<protein>
    <submittedName>
        <fullName evidence="2">Uncharacterized protein</fullName>
    </submittedName>
</protein>
<dbReference type="PANTHER" id="PTHR28457">
    <property type="entry name" value="COILED-COIL DOMAIN-CONTAINING PROTEIN 189"/>
    <property type="match status" value="1"/>
</dbReference>
<dbReference type="VEuPathDB" id="FungiDB:H257_09569"/>